<feature type="disulfide bond" evidence="2">
    <location>
        <begin position="106"/>
        <end position="124"/>
    </location>
</feature>
<dbReference type="PANTHER" id="PTHR22722">
    <property type="entry name" value="LOW-DENSITY LIPOPROTEIN RECEPTOR-RELATED PROTEIN 2-RELATED"/>
    <property type="match status" value="1"/>
</dbReference>
<feature type="compositionally biased region" description="Basic and acidic residues" evidence="3">
    <location>
        <begin position="43"/>
        <end position="90"/>
    </location>
</feature>
<comment type="caution">
    <text evidence="4">The sequence shown here is derived from an EMBL/GenBank/DDBJ whole genome shotgun (WGS) entry which is preliminary data.</text>
</comment>
<dbReference type="PROSITE" id="PS50068">
    <property type="entry name" value="LDLRA_2"/>
    <property type="match status" value="2"/>
</dbReference>
<dbReference type="InterPro" id="IPR002172">
    <property type="entry name" value="LDrepeatLR_classA_rpt"/>
</dbReference>
<dbReference type="AlphaFoldDB" id="A0AAD9KLC5"/>
<dbReference type="CDD" id="cd00112">
    <property type="entry name" value="LDLa"/>
    <property type="match status" value="2"/>
</dbReference>
<reference evidence="4" key="1">
    <citation type="journal article" date="2023" name="Mol. Biol. Evol.">
        <title>Third-Generation Sequencing Reveals the Adaptive Role of the Epigenome in Three Deep-Sea Polychaetes.</title>
        <authorList>
            <person name="Perez M."/>
            <person name="Aroh O."/>
            <person name="Sun Y."/>
            <person name="Lan Y."/>
            <person name="Juniper S.K."/>
            <person name="Young C.R."/>
            <person name="Angers B."/>
            <person name="Qian P.Y."/>
        </authorList>
    </citation>
    <scope>NUCLEOTIDE SEQUENCE</scope>
    <source>
        <strain evidence="4">R07B-5</strain>
    </source>
</reference>
<dbReference type="Proteomes" id="UP001209878">
    <property type="component" value="Unassembled WGS sequence"/>
</dbReference>
<accession>A0AAD9KLC5</accession>
<dbReference type="PANTHER" id="PTHR22722:SF5">
    <property type="entry name" value="LOW-DENSITY LIPOPROTEIN RECEPTOR-RELATED PROTEIN 1B"/>
    <property type="match status" value="1"/>
</dbReference>
<dbReference type="GO" id="GO:0043235">
    <property type="term" value="C:receptor complex"/>
    <property type="evidence" value="ECO:0007669"/>
    <property type="project" value="TreeGrafter"/>
</dbReference>
<protein>
    <submittedName>
        <fullName evidence="4">Uncharacterized protein</fullName>
    </submittedName>
</protein>
<gene>
    <name evidence="4" type="ORF">NP493_958g01022</name>
</gene>
<dbReference type="GO" id="GO:0005886">
    <property type="term" value="C:plasma membrane"/>
    <property type="evidence" value="ECO:0007669"/>
    <property type="project" value="TreeGrafter"/>
</dbReference>
<comment type="caution">
    <text evidence="2">Lacks conserved residue(s) required for the propagation of feature annotation.</text>
</comment>
<sequence>MSSYGDVAMIALRSTHVSFNASAGSTGTCLVLPTGGGSCKARARMDPEIGGEKGWGGREIRGKQTAEKERRRDKEEGGGRGEGKNDRGEGKCGEALAECGSSEFQCQNNRCVPEETRFNGVNDCGDNSDEVSVPCRPPAFTCLHPKKCIVMSWVNDNVADCDDGSDEAKQIGSNCSLALKCCKCRDYVDNSECHEGVCRCLSGFYRNVLGTTCTRRVYNYPSLVET</sequence>
<dbReference type="SMART" id="SM00192">
    <property type="entry name" value="LDLa"/>
    <property type="match status" value="2"/>
</dbReference>
<dbReference type="SUPFAM" id="SSF57424">
    <property type="entry name" value="LDL receptor-like module"/>
    <property type="match status" value="2"/>
</dbReference>
<dbReference type="InterPro" id="IPR051221">
    <property type="entry name" value="LDLR-related"/>
</dbReference>
<evidence type="ECO:0000313" key="5">
    <source>
        <dbReference type="Proteomes" id="UP001209878"/>
    </source>
</evidence>
<keyword evidence="5" id="KW-1185">Reference proteome</keyword>
<dbReference type="PRINTS" id="PR00261">
    <property type="entry name" value="LDLRECEPTOR"/>
</dbReference>
<evidence type="ECO:0000256" key="2">
    <source>
        <dbReference type="PROSITE-ProRule" id="PRU00124"/>
    </source>
</evidence>
<name>A0AAD9KLC5_RIDPI</name>
<proteinExistence type="predicted"/>
<keyword evidence="1 2" id="KW-1015">Disulfide bond</keyword>
<dbReference type="Pfam" id="PF00057">
    <property type="entry name" value="Ldl_recept_a"/>
    <property type="match status" value="2"/>
</dbReference>
<evidence type="ECO:0000313" key="4">
    <source>
        <dbReference type="EMBL" id="KAK2172483.1"/>
    </source>
</evidence>
<organism evidence="4 5">
    <name type="scientific">Ridgeia piscesae</name>
    <name type="common">Tubeworm</name>
    <dbReference type="NCBI Taxonomy" id="27915"/>
    <lineage>
        <taxon>Eukaryota</taxon>
        <taxon>Metazoa</taxon>
        <taxon>Spiralia</taxon>
        <taxon>Lophotrochozoa</taxon>
        <taxon>Annelida</taxon>
        <taxon>Polychaeta</taxon>
        <taxon>Sedentaria</taxon>
        <taxon>Canalipalpata</taxon>
        <taxon>Sabellida</taxon>
        <taxon>Siboglinidae</taxon>
        <taxon>Ridgeia</taxon>
    </lineage>
</organism>
<dbReference type="InterPro" id="IPR036055">
    <property type="entry name" value="LDL_receptor-like_sf"/>
</dbReference>
<evidence type="ECO:0000256" key="1">
    <source>
        <dbReference type="ARBA" id="ARBA00023157"/>
    </source>
</evidence>
<evidence type="ECO:0000256" key="3">
    <source>
        <dbReference type="SAM" id="MobiDB-lite"/>
    </source>
</evidence>
<feature type="region of interest" description="Disordered" evidence="3">
    <location>
        <begin position="42"/>
        <end position="90"/>
    </location>
</feature>
<feature type="disulfide bond" evidence="2">
    <location>
        <begin position="99"/>
        <end position="111"/>
    </location>
</feature>
<dbReference type="EMBL" id="JAODUO010000957">
    <property type="protein sequence ID" value="KAK2172483.1"/>
    <property type="molecule type" value="Genomic_DNA"/>
</dbReference>
<dbReference type="GO" id="GO:0005041">
    <property type="term" value="F:low-density lipoprotein particle receptor activity"/>
    <property type="evidence" value="ECO:0007669"/>
    <property type="project" value="TreeGrafter"/>
</dbReference>
<dbReference type="Gene3D" id="4.10.400.10">
    <property type="entry name" value="Low-density Lipoprotein Receptor"/>
    <property type="match status" value="2"/>
</dbReference>